<organism evidence="2 3">
    <name type="scientific">Cymbomonas tetramitiformis</name>
    <dbReference type="NCBI Taxonomy" id="36881"/>
    <lineage>
        <taxon>Eukaryota</taxon>
        <taxon>Viridiplantae</taxon>
        <taxon>Chlorophyta</taxon>
        <taxon>Pyramimonadophyceae</taxon>
        <taxon>Pyramimonadales</taxon>
        <taxon>Pyramimonadaceae</taxon>
        <taxon>Cymbomonas</taxon>
    </lineage>
</organism>
<evidence type="ECO:0000256" key="1">
    <source>
        <dbReference type="ARBA" id="ARBA00004430"/>
    </source>
</evidence>
<comment type="subcellular location">
    <subcellularLocation>
        <location evidence="1">Cytoplasm</location>
        <location evidence="1">Cytoskeleton</location>
        <location evidence="1">Cilium axoneme</location>
    </subcellularLocation>
</comment>
<evidence type="ECO:0000313" key="3">
    <source>
        <dbReference type="Proteomes" id="UP001190700"/>
    </source>
</evidence>
<dbReference type="Proteomes" id="UP001190700">
    <property type="component" value="Unassembled WGS sequence"/>
</dbReference>
<gene>
    <name evidence="2" type="ORF">CYMTET_28582</name>
</gene>
<keyword evidence="3" id="KW-1185">Reference proteome</keyword>
<dbReference type="EMBL" id="LGRX02016102">
    <property type="protein sequence ID" value="KAK3262568.1"/>
    <property type="molecule type" value="Genomic_DNA"/>
</dbReference>
<reference evidence="2 3" key="1">
    <citation type="journal article" date="2015" name="Genome Biol. Evol.">
        <title>Comparative Genomics of a Bacterivorous Green Alga Reveals Evolutionary Causalities and Consequences of Phago-Mixotrophic Mode of Nutrition.</title>
        <authorList>
            <person name="Burns J.A."/>
            <person name="Paasch A."/>
            <person name="Narechania A."/>
            <person name="Kim E."/>
        </authorList>
    </citation>
    <scope>NUCLEOTIDE SEQUENCE [LARGE SCALE GENOMIC DNA]</scope>
    <source>
        <strain evidence="2 3">PLY_AMNH</strain>
    </source>
</reference>
<name>A0AAE0FMM9_9CHLO</name>
<dbReference type="InterPro" id="IPR032675">
    <property type="entry name" value="LRR_dom_sf"/>
</dbReference>
<proteinExistence type="predicted"/>
<dbReference type="AlphaFoldDB" id="A0AAE0FMM9"/>
<accession>A0AAE0FMM9</accession>
<dbReference type="GO" id="GO:0005930">
    <property type="term" value="C:axoneme"/>
    <property type="evidence" value="ECO:0007669"/>
    <property type="project" value="UniProtKB-SubCell"/>
</dbReference>
<dbReference type="Gene3D" id="3.80.10.10">
    <property type="entry name" value="Ribonuclease Inhibitor"/>
    <property type="match status" value="1"/>
</dbReference>
<sequence>MAGHLLAYGYRMVCGVMGIHEVGSGRKLASNSITGPLPTELGLLTSLDYLNVSDNTALYESSHEEVED</sequence>
<comment type="caution">
    <text evidence="2">The sequence shown here is derived from an EMBL/GenBank/DDBJ whole genome shotgun (WGS) entry which is preliminary data.</text>
</comment>
<evidence type="ECO:0000313" key="2">
    <source>
        <dbReference type="EMBL" id="KAK3262568.1"/>
    </source>
</evidence>
<protein>
    <submittedName>
        <fullName evidence="2">Uncharacterized protein</fullName>
    </submittedName>
</protein>